<dbReference type="InterPro" id="IPR020829">
    <property type="entry name" value="GlycerAld_3-P_DH_cat"/>
</dbReference>
<feature type="binding site" evidence="6">
    <location>
        <position position="249"/>
    </location>
    <ligand>
        <name>D-glyceraldehyde 3-phosphate</name>
        <dbReference type="ChEBI" id="CHEBI:59776"/>
    </ligand>
</feature>
<dbReference type="GO" id="GO:0050661">
    <property type="term" value="F:NADP binding"/>
    <property type="evidence" value="ECO:0007669"/>
    <property type="project" value="InterPro"/>
</dbReference>
<dbReference type="InterPro" id="IPR020831">
    <property type="entry name" value="GlycerAld/Erythrose_P_DH"/>
</dbReference>
<dbReference type="AlphaFoldDB" id="Q31BG0"/>
<dbReference type="GO" id="GO:0004365">
    <property type="term" value="F:glyceraldehyde-3-phosphate dehydrogenase (NAD+) (phosphorylating) activity"/>
    <property type="evidence" value="ECO:0007669"/>
    <property type="project" value="RHEA"/>
</dbReference>
<sequence length="351" mass="39327">MYDLYRKNFKVMKIGINGFGRIGRLVFRALWDRADIEITHINEIAGDSNAAAHLLEFDSVHGRWEKDIKVKEEGIIIDGMKLTYTSFKNYLDVPWEKSSVDIILECTGKNKKPDKLNPYFDSLGMKRVIVACPVKGIVTGEEALNIVYGINQSLYDPSKHKLVTAASCTTNCLAPIVKVINENFSIKHGAITTIHDVTNTQVPVDFYKSDLRRARGCMQSLIPTTTGSAKAIAEIFPELKGKLNGHAVRVPLLNGSLTDAVFELNKEVTTEQVNMALKEASETYLKGILGYEERPLVSADYVNDSRSSIVDSLSTMVVNSNLLKIYAWYDNEWGYSCRLADLTEYVIKKEI</sequence>
<dbReference type="Gene3D" id="3.30.360.10">
    <property type="entry name" value="Dihydrodipicolinate Reductase, domain 2"/>
    <property type="match status" value="1"/>
</dbReference>
<feature type="binding site" evidence="6">
    <location>
        <begin position="226"/>
        <end position="227"/>
    </location>
    <ligand>
        <name>D-glyceraldehyde 3-phosphate</name>
        <dbReference type="ChEBI" id="CHEBI:59776"/>
    </ligand>
</feature>
<reference evidence="13" key="1">
    <citation type="submission" date="2005-07" db="EMBL/GenBank/DDBJ databases">
        <title>Complete sequence of Prochlorococcus marinus str. MIT 9312.</title>
        <authorList>
            <consortium name="US DOE Joint Genome Institute"/>
            <person name="Copeland A."/>
            <person name="Lucas S."/>
            <person name="Lapidus A."/>
            <person name="Barry K."/>
            <person name="Detter J.C."/>
            <person name="Glavina T."/>
            <person name="Hammon N."/>
            <person name="Israni S."/>
            <person name="Pitluck S."/>
            <person name="Thiel J."/>
            <person name="Schmutz J."/>
            <person name="Larimer F."/>
            <person name="Land M."/>
            <person name="Kyrpides N."/>
            <person name="Lykidis A."/>
            <person name="Richardson P."/>
        </authorList>
    </citation>
    <scope>NUCLEOTIDE SEQUENCE [LARGE SCALE GENOMIC DNA]</scope>
    <source>
        <strain evidence="13">MIT 9312</strain>
    </source>
</reference>
<dbReference type="InterPro" id="IPR054835">
    <property type="entry name" value="G3PDH_Arsen"/>
</dbReference>
<feature type="binding site" evidence="7">
    <location>
        <position position="331"/>
    </location>
    <ligand>
        <name>NAD(+)</name>
        <dbReference type="ChEBI" id="CHEBI:57540"/>
    </ligand>
</feature>
<evidence type="ECO:0000256" key="4">
    <source>
        <dbReference type="ARBA" id="ARBA00048853"/>
    </source>
</evidence>
<dbReference type="PROSITE" id="PS00071">
    <property type="entry name" value="GAPDH"/>
    <property type="match status" value="1"/>
</dbReference>
<dbReference type="InterPro" id="IPR020830">
    <property type="entry name" value="GlycerAld_3-P_DH_AS"/>
</dbReference>
<dbReference type="PRINTS" id="PR00078">
    <property type="entry name" value="G3PDHDRGNASE"/>
</dbReference>
<comment type="catalytic activity">
    <reaction evidence="4">
        <text>D-glyceraldehyde 3-phosphate + phosphate + NAD(+) = (2R)-3-phospho-glyceroyl phosphate + NADH + H(+)</text>
        <dbReference type="Rhea" id="RHEA:10300"/>
        <dbReference type="ChEBI" id="CHEBI:15378"/>
        <dbReference type="ChEBI" id="CHEBI:43474"/>
        <dbReference type="ChEBI" id="CHEBI:57540"/>
        <dbReference type="ChEBI" id="CHEBI:57604"/>
        <dbReference type="ChEBI" id="CHEBI:57945"/>
        <dbReference type="ChEBI" id="CHEBI:59776"/>
        <dbReference type="EC" id="1.2.1.59"/>
    </reaction>
</comment>
<accession>Q31BG0</accession>
<keyword evidence="7" id="KW-0520">NAD</keyword>
<dbReference type="SUPFAM" id="SSF51735">
    <property type="entry name" value="NAD(P)-binding Rossmann-fold domains"/>
    <property type="match status" value="1"/>
</dbReference>
<dbReference type="GO" id="GO:0047100">
    <property type="term" value="F:glyceraldehyde-3-phosphate dehydrogenase (NADP+) (phosphorylating) activity"/>
    <property type="evidence" value="ECO:0007669"/>
    <property type="project" value="RHEA"/>
</dbReference>
<feature type="active site" description="Nucleophile" evidence="5">
    <location>
        <position position="168"/>
    </location>
</feature>
<evidence type="ECO:0000313" key="12">
    <source>
        <dbReference type="EMBL" id="ABB49785.1"/>
    </source>
</evidence>
<dbReference type="PANTHER" id="PTHR42955:SF1">
    <property type="entry name" value="GLYCERALDEHYDE-3-PHOSPHATE DEHYDROGENASE"/>
    <property type="match status" value="1"/>
</dbReference>
<name>Q31BG0_PROM9</name>
<dbReference type="PIRSF" id="PIRSF000149">
    <property type="entry name" value="GAP_DH"/>
    <property type="match status" value="1"/>
</dbReference>
<dbReference type="InterPro" id="IPR052978">
    <property type="entry name" value="GAP_dehydrogenase"/>
</dbReference>
<feature type="domain" description="Glyceraldehyde 3-phosphate dehydrogenase NAD(P) binding" evidence="11">
    <location>
        <begin position="12"/>
        <end position="168"/>
    </location>
</feature>
<dbReference type="GO" id="GO:0006006">
    <property type="term" value="P:glucose metabolic process"/>
    <property type="evidence" value="ECO:0007669"/>
    <property type="project" value="InterPro"/>
</dbReference>
<dbReference type="CDD" id="cd05214">
    <property type="entry name" value="GAPDH_I_N"/>
    <property type="match status" value="1"/>
</dbReference>
<evidence type="ECO:0000256" key="5">
    <source>
        <dbReference type="PIRSR" id="PIRSR000149-1"/>
    </source>
</evidence>
<feature type="binding site" evidence="7">
    <location>
        <begin position="21"/>
        <end position="22"/>
    </location>
    <ligand>
        <name>NAD(+)</name>
        <dbReference type="ChEBI" id="CHEBI:57540"/>
    </ligand>
</feature>
<evidence type="ECO:0000256" key="3">
    <source>
        <dbReference type="ARBA" id="ARBA00048067"/>
    </source>
</evidence>
<dbReference type="EC" id="1.2.1.-" evidence="10"/>
<dbReference type="InterPro" id="IPR006424">
    <property type="entry name" value="Glyceraldehyde-3-P_DH_1"/>
</dbReference>
<protein>
    <recommendedName>
        <fullName evidence="10">Glyceraldehyde-3-phosphate dehydrogenase</fullName>
        <ecNumber evidence="10">1.2.1.-</ecNumber>
    </recommendedName>
</protein>
<comment type="similarity">
    <text evidence="1 9">Belongs to the glyceraldehyde-3-phosphate dehydrogenase family.</text>
</comment>
<gene>
    <name evidence="12" type="ordered locus">PMT9312_0725</name>
</gene>
<feature type="binding site" evidence="6">
    <location>
        <position position="198"/>
    </location>
    <ligand>
        <name>D-glyceraldehyde 3-phosphate</name>
        <dbReference type="ChEBI" id="CHEBI:59776"/>
    </ligand>
</feature>
<dbReference type="SUPFAM" id="SSF55347">
    <property type="entry name" value="Glyceraldehyde-3-phosphate dehydrogenase-like, C-terminal domain"/>
    <property type="match status" value="1"/>
</dbReference>
<dbReference type="KEGG" id="pmi:PMT9312_0725"/>
<comment type="catalytic activity">
    <reaction evidence="3">
        <text>D-glyceraldehyde 3-phosphate + phosphate + NADP(+) = (2R)-3-phospho-glyceroyl phosphate + NADPH + H(+)</text>
        <dbReference type="Rhea" id="RHEA:10296"/>
        <dbReference type="ChEBI" id="CHEBI:15378"/>
        <dbReference type="ChEBI" id="CHEBI:43474"/>
        <dbReference type="ChEBI" id="CHEBI:57604"/>
        <dbReference type="ChEBI" id="CHEBI:57783"/>
        <dbReference type="ChEBI" id="CHEBI:58349"/>
        <dbReference type="ChEBI" id="CHEBI:59776"/>
        <dbReference type="EC" id="1.2.1.59"/>
    </reaction>
</comment>
<dbReference type="NCBIfam" id="NF033735">
    <property type="entry name" value="G3PDH_Arsen"/>
    <property type="match status" value="1"/>
</dbReference>
<dbReference type="CDD" id="cd18126">
    <property type="entry name" value="GAPDH_I_C"/>
    <property type="match status" value="1"/>
</dbReference>
<dbReference type="FunFam" id="3.30.360.10:FF:000002">
    <property type="entry name" value="Glyceraldehyde-3-phosphate dehydrogenase"/>
    <property type="match status" value="1"/>
</dbReference>
<dbReference type="GO" id="GO:0051287">
    <property type="term" value="F:NAD binding"/>
    <property type="evidence" value="ECO:0007669"/>
    <property type="project" value="InterPro"/>
</dbReference>
<dbReference type="STRING" id="74546.PMT9312_0725"/>
<dbReference type="Pfam" id="PF00044">
    <property type="entry name" value="Gp_dh_N"/>
    <property type="match status" value="1"/>
</dbReference>
<dbReference type="EMBL" id="CP000111">
    <property type="protein sequence ID" value="ABB49785.1"/>
    <property type="molecule type" value="Genomic_DNA"/>
</dbReference>
<dbReference type="NCBIfam" id="TIGR01534">
    <property type="entry name" value="GAPDH-I"/>
    <property type="match status" value="1"/>
</dbReference>
<evidence type="ECO:0000256" key="6">
    <source>
        <dbReference type="PIRSR" id="PIRSR000149-2"/>
    </source>
</evidence>
<evidence type="ECO:0000259" key="11">
    <source>
        <dbReference type="SMART" id="SM00846"/>
    </source>
</evidence>
<evidence type="ECO:0000256" key="7">
    <source>
        <dbReference type="PIRSR" id="PIRSR000149-3"/>
    </source>
</evidence>
<dbReference type="Pfam" id="PF02800">
    <property type="entry name" value="Gp_dh_C"/>
    <property type="match status" value="1"/>
</dbReference>
<dbReference type="InterPro" id="IPR036291">
    <property type="entry name" value="NAD(P)-bd_dom_sf"/>
</dbReference>
<feature type="site" description="Activates thiol group during catalysis" evidence="8">
    <location>
        <position position="195"/>
    </location>
</feature>
<dbReference type="PANTHER" id="PTHR42955">
    <property type="entry name" value="GLYCERALDEHYDE-3-PHOSPHATE DEHYDROGENASE"/>
    <property type="match status" value="1"/>
</dbReference>
<evidence type="ECO:0000256" key="9">
    <source>
        <dbReference type="RuleBase" id="RU000397"/>
    </source>
</evidence>
<dbReference type="HOGENOM" id="CLU_030140_0_0_3"/>
<evidence type="ECO:0000256" key="1">
    <source>
        <dbReference type="ARBA" id="ARBA00007406"/>
    </source>
</evidence>
<feature type="binding site" evidence="6">
    <location>
        <begin position="167"/>
        <end position="169"/>
    </location>
    <ligand>
        <name>D-glyceraldehyde 3-phosphate</name>
        <dbReference type="ChEBI" id="CHEBI:59776"/>
    </ligand>
</feature>
<evidence type="ECO:0000256" key="10">
    <source>
        <dbReference type="RuleBase" id="RU361160"/>
    </source>
</evidence>
<dbReference type="eggNOG" id="COG0057">
    <property type="taxonomic scope" value="Bacteria"/>
</dbReference>
<organism evidence="12 13">
    <name type="scientific">Prochlorococcus marinus (strain MIT 9312)</name>
    <dbReference type="NCBI Taxonomy" id="74546"/>
    <lineage>
        <taxon>Bacteria</taxon>
        <taxon>Bacillati</taxon>
        <taxon>Cyanobacteriota</taxon>
        <taxon>Cyanophyceae</taxon>
        <taxon>Synechococcales</taxon>
        <taxon>Prochlorococcaceae</taxon>
        <taxon>Prochlorococcus</taxon>
    </lineage>
</organism>
<keyword evidence="7" id="KW-0547">Nucleotide-binding</keyword>
<evidence type="ECO:0000256" key="8">
    <source>
        <dbReference type="PIRSR" id="PIRSR000149-4"/>
    </source>
</evidence>
<proteinExistence type="inferred from homology"/>
<dbReference type="InterPro" id="IPR020828">
    <property type="entry name" value="GlycerAld_3-P_DH_NAD(P)-bd"/>
</dbReference>
<dbReference type="Proteomes" id="UP000002715">
    <property type="component" value="Chromosome"/>
</dbReference>
<keyword evidence="2 10" id="KW-0560">Oxidoreductase</keyword>
<evidence type="ECO:0000256" key="2">
    <source>
        <dbReference type="ARBA" id="ARBA00023002"/>
    </source>
</evidence>
<dbReference type="SMART" id="SM00846">
    <property type="entry name" value="Gp_dh_N"/>
    <property type="match status" value="1"/>
</dbReference>
<dbReference type="FunFam" id="3.40.50.720:FF:000001">
    <property type="entry name" value="Glyceraldehyde-3-phosphate dehydrogenase"/>
    <property type="match status" value="1"/>
</dbReference>
<dbReference type="Gene3D" id="3.40.50.720">
    <property type="entry name" value="NAD(P)-binding Rossmann-like Domain"/>
    <property type="match status" value="1"/>
</dbReference>
<evidence type="ECO:0000313" key="13">
    <source>
        <dbReference type="Proteomes" id="UP000002715"/>
    </source>
</evidence>